<evidence type="ECO:0000313" key="3">
    <source>
        <dbReference type="Proteomes" id="UP000283458"/>
    </source>
</evidence>
<comment type="caution">
    <text evidence="2">The sequence shown here is derived from an EMBL/GenBank/DDBJ whole genome shotgun (WGS) entry which is preliminary data.</text>
</comment>
<feature type="compositionally biased region" description="Polar residues" evidence="1">
    <location>
        <begin position="101"/>
        <end position="127"/>
    </location>
</feature>
<feature type="compositionally biased region" description="Basic and acidic residues" evidence="1">
    <location>
        <begin position="69"/>
        <end position="81"/>
    </location>
</feature>
<name>A0A418VME4_9PROT</name>
<dbReference type="SUPFAM" id="SSF160214">
    <property type="entry name" value="FlaG-like"/>
    <property type="match status" value="1"/>
</dbReference>
<evidence type="ECO:0000313" key="2">
    <source>
        <dbReference type="EMBL" id="RJF77292.1"/>
    </source>
</evidence>
<sequence length="154" mass="16007">MTARNGETVEKGADSSIPSQQDTTDPLVNRYPTIAFSYDVDASRLVMQYRDPANGKTVSQIPTEAALKQYKEAQQQEKEASRAAAFEVTVGGSDKKGQSGGTDSSTPNSSTSQPMATGNAQSASTGSAHVAHFTTAATHPASVSSGVARVNVVI</sequence>
<evidence type="ECO:0000256" key="1">
    <source>
        <dbReference type="SAM" id="MobiDB-lite"/>
    </source>
</evidence>
<gene>
    <name evidence="2" type="ORF">D3877_26130</name>
</gene>
<protein>
    <submittedName>
        <fullName evidence="2">Uncharacterized protein</fullName>
    </submittedName>
</protein>
<feature type="region of interest" description="Disordered" evidence="1">
    <location>
        <begin position="1"/>
        <end position="29"/>
    </location>
</feature>
<keyword evidence="3" id="KW-1185">Reference proteome</keyword>
<organism evidence="2 3">
    <name type="scientific">Azospirillum cavernae</name>
    <dbReference type="NCBI Taxonomy" id="2320860"/>
    <lineage>
        <taxon>Bacteria</taxon>
        <taxon>Pseudomonadati</taxon>
        <taxon>Pseudomonadota</taxon>
        <taxon>Alphaproteobacteria</taxon>
        <taxon>Rhodospirillales</taxon>
        <taxon>Azospirillaceae</taxon>
        <taxon>Azospirillum</taxon>
    </lineage>
</organism>
<feature type="region of interest" description="Disordered" evidence="1">
    <location>
        <begin position="69"/>
        <end position="127"/>
    </location>
</feature>
<dbReference type="Proteomes" id="UP000283458">
    <property type="component" value="Unassembled WGS sequence"/>
</dbReference>
<proteinExistence type="predicted"/>
<dbReference type="EMBL" id="QYUL01000005">
    <property type="protein sequence ID" value="RJF77292.1"/>
    <property type="molecule type" value="Genomic_DNA"/>
</dbReference>
<dbReference type="InterPro" id="IPR035924">
    <property type="entry name" value="FlaG-like_sf"/>
</dbReference>
<accession>A0A418VME4</accession>
<reference evidence="2 3" key="1">
    <citation type="submission" date="2018-09" db="EMBL/GenBank/DDBJ databases">
        <authorList>
            <person name="Zhu H."/>
        </authorList>
    </citation>
    <scope>NUCLEOTIDE SEQUENCE [LARGE SCALE GENOMIC DNA]</scope>
    <source>
        <strain evidence="2 3">K2W22B-5</strain>
    </source>
</reference>
<dbReference type="AlphaFoldDB" id="A0A418VME4"/>
<feature type="compositionally biased region" description="Polar residues" evidence="1">
    <location>
        <begin position="16"/>
        <end position="26"/>
    </location>
</feature>